<dbReference type="InterPro" id="IPR036291">
    <property type="entry name" value="NAD(P)-bd_dom_sf"/>
</dbReference>
<dbReference type="SMART" id="SM00829">
    <property type="entry name" value="PKS_ER"/>
    <property type="match status" value="1"/>
</dbReference>
<gene>
    <name evidence="3" type="ORF">TWF718_001674</name>
</gene>
<dbReference type="EMBL" id="JAVHNR010000001">
    <property type="protein sequence ID" value="KAK6357361.1"/>
    <property type="molecule type" value="Genomic_DNA"/>
</dbReference>
<dbReference type="Gene3D" id="3.40.50.720">
    <property type="entry name" value="NAD(P)-binding Rossmann-like Domain"/>
    <property type="match status" value="1"/>
</dbReference>
<dbReference type="PANTHER" id="PTHR43205:SF19">
    <property type="entry name" value="ENOYL REDUCTASE (ER) DOMAIN-CONTAINING PROTEIN"/>
    <property type="match status" value="1"/>
</dbReference>
<dbReference type="Gene3D" id="3.90.180.10">
    <property type="entry name" value="Medium-chain alcohol dehydrogenases, catalytic domain"/>
    <property type="match status" value="1"/>
</dbReference>
<protein>
    <recommendedName>
        <fullName evidence="2">Enoyl reductase (ER) domain-containing protein</fullName>
    </recommendedName>
</protein>
<comment type="caution">
    <text evidence="3">The sequence shown here is derived from an EMBL/GenBank/DDBJ whole genome shotgun (WGS) entry which is preliminary data.</text>
</comment>
<proteinExistence type="predicted"/>
<keyword evidence="4" id="KW-1185">Reference proteome</keyword>
<reference evidence="3 4" key="1">
    <citation type="submission" date="2019-10" db="EMBL/GenBank/DDBJ databases">
        <authorList>
            <person name="Palmer J.M."/>
        </authorList>
    </citation>
    <scope>NUCLEOTIDE SEQUENCE [LARGE SCALE GENOMIC DNA]</scope>
    <source>
        <strain evidence="3 4">TWF718</strain>
    </source>
</reference>
<feature type="domain" description="Enoyl reductase (ER)" evidence="2">
    <location>
        <begin position="20"/>
        <end position="353"/>
    </location>
</feature>
<keyword evidence="1" id="KW-0560">Oxidoreductase</keyword>
<dbReference type="SUPFAM" id="SSF50129">
    <property type="entry name" value="GroES-like"/>
    <property type="match status" value="1"/>
</dbReference>
<organism evidence="3 4">
    <name type="scientific">Orbilia javanica</name>
    <dbReference type="NCBI Taxonomy" id="47235"/>
    <lineage>
        <taxon>Eukaryota</taxon>
        <taxon>Fungi</taxon>
        <taxon>Dikarya</taxon>
        <taxon>Ascomycota</taxon>
        <taxon>Pezizomycotina</taxon>
        <taxon>Orbiliomycetes</taxon>
        <taxon>Orbiliales</taxon>
        <taxon>Orbiliaceae</taxon>
        <taxon>Orbilia</taxon>
    </lineage>
</organism>
<sequence>MTKYSAKQWFVKKRTEGNINIQETFELVTKELSTDDLKEGDLLAKGLLFSNDPTQRLWISKDSVEGKLYRAPIVDGELMQTYGIYEILESRNAEFEKGDQVFARGNWADYCILSPDTTGDAGAFLFKVQGDPTALLTFGVTGITAYFGLLHSGAATSKDSTIVVSVAAGATGSVVCQIAKNVLGIKNVVGITGSDAKCEVLKKTCGCDYALNYRSPTFKADFEEATKDEIDLYFDNTGGETLNMALLRMKEHGRVVSCGAISLYDDDDTKGAPVSAGISREAWLQVIYHRVTIQGMLVTDFADQIMKALTDLGTWVAEGKLQLIQDIWEAEIEEVPKGMLKLLRGENTGKLITKVIYP</sequence>
<dbReference type="InterPro" id="IPR013149">
    <property type="entry name" value="ADH-like_C"/>
</dbReference>
<dbReference type="Pfam" id="PF16884">
    <property type="entry name" value="ADH_N_2"/>
    <property type="match status" value="1"/>
</dbReference>
<dbReference type="InterPro" id="IPR041694">
    <property type="entry name" value="ADH_N_2"/>
</dbReference>
<name>A0AAN8RSP0_9PEZI</name>
<dbReference type="FunFam" id="3.40.50.720:FF:000121">
    <property type="entry name" value="Prostaglandin reductase 2"/>
    <property type="match status" value="1"/>
</dbReference>
<evidence type="ECO:0000313" key="3">
    <source>
        <dbReference type="EMBL" id="KAK6357361.1"/>
    </source>
</evidence>
<dbReference type="SUPFAM" id="SSF51735">
    <property type="entry name" value="NAD(P)-binding Rossmann-fold domains"/>
    <property type="match status" value="1"/>
</dbReference>
<dbReference type="AlphaFoldDB" id="A0AAN8RSP0"/>
<evidence type="ECO:0000259" key="2">
    <source>
        <dbReference type="SMART" id="SM00829"/>
    </source>
</evidence>
<dbReference type="PANTHER" id="PTHR43205">
    <property type="entry name" value="PROSTAGLANDIN REDUCTASE"/>
    <property type="match status" value="1"/>
</dbReference>
<dbReference type="GO" id="GO:0016628">
    <property type="term" value="F:oxidoreductase activity, acting on the CH-CH group of donors, NAD or NADP as acceptor"/>
    <property type="evidence" value="ECO:0007669"/>
    <property type="project" value="InterPro"/>
</dbReference>
<dbReference type="Proteomes" id="UP001313282">
    <property type="component" value="Unassembled WGS sequence"/>
</dbReference>
<dbReference type="InterPro" id="IPR045010">
    <property type="entry name" value="MDR_fam"/>
</dbReference>
<dbReference type="InterPro" id="IPR011032">
    <property type="entry name" value="GroES-like_sf"/>
</dbReference>
<evidence type="ECO:0000256" key="1">
    <source>
        <dbReference type="ARBA" id="ARBA00023002"/>
    </source>
</evidence>
<evidence type="ECO:0000313" key="4">
    <source>
        <dbReference type="Proteomes" id="UP001313282"/>
    </source>
</evidence>
<dbReference type="InterPro" id="IPR020843">
    <property type="entry name" value="ER"/>
</dbReference>
<accession>A0AAN8RSP0</accession>
<dbReference type="Pfam" id="PF00107">
    <property type="entry name" value="ADH_zinc_N"/>
    <property type="match status" value="1"/>
</dbReference>
<dbReference type="CDD" id="cd05288">
    <property type="entry name" value="PGDH"/>
    <property type="match status" value="1"/>
</dbReference>